<proteinExistence type="predicted"/>
<keyword evidence="3" id="KW-1185">Reference proteome</keyword>
<protein>
    <submittedName>
        <fullName evidence="2">Uncharacterized protein</fullName>
    </submittedName>
</protein>
<dbReference type="Proteomes" id="UP000240994">
    <property type="component" value="Segment"/>
</dbReference>
<reference evidence="2 3" key="1">
    <citation type="submission" date="2017-03" db="EMBL/GenBank/DDBJ databases">
        <title>Complete Genome Sequence of Salmonella Typhimurium baceriophage BSP101.</title>
        <authorList>
            <person name="Bai J."/>
            <person name="Ryu S."/>
        </authorList>
    </citation>
    <scope>NUCLEOTIDE SEQUENCE [LARGE SCALE GENOMIC DNA]</scope>
</reference>
<dbReference type="EMBL" id="KY787213">
    <property type="protein sequence ID" value="ARM69910.1"/>
    <property type="molecule type" value="Genomic_DNA"/>
</dbReference>
<name>A0A2P0QGM8_9CAUD</name>
<sequence>MSKLGDIQHVGSNLLSPENFDLRT</sequence>
<organism evidence="2 3">
    <name type="scientific">Salmonella phage BSP101</name>
    <dbReference type="NCBI Taxonomy" id="1958914"/>
    <lineage>
        <taxon>Viruses</taxon>
        <taxon>Duplodnaviria</taxon>
        <taxon>Heunggongvirae</taxon>
        <taxon>Uroviricota</taxon>
        <taxon>Caudoviricetes</taxon>
        <taxon>Pantevenvirales</taxon>
        <taxon>Ackermannviridae</taxon>
        <taxon>Cvivirinae</taxon>
        <taxon>Kuttervirus</taxon>
        <taxon>Kuttervirus BSP101</taxon>
    </lineage>
</organism>
<evidence type="ECO:0000313" key="2">
    <source>
        <dbReference type="EMBL" id="ARM69910.1"/>
    </source>
</evidence>
<feature type="region of interest" description="Disordered" evidence="1">
    <location>
        <begin position="1"/>
        <end position="24"/>
    </location>
</feature>
<gene>
    <name evidence="2" type="ORF">BSP101_0073</name>
</gene>
<accession>A0A2P0QGM8</accession>
<evidence type="ECO:0000313" key="3">
    <source>
        <dbReference type="Proteomes" id="UP000240994"/>
    </source>
</evidence>
<evidence type="ECO:0000256" key="1">
    <source>
        <dbReference type="SAM" id="MobiDB-lite"/>
    </source>
</evidence>